<evidence type="ECO:0000256" key="1">
    <source>
        <dbReference type="SAM" id="MobiDB-lite"/>
    </source>
</evidence>
<sequence>MVPPTETGSCSPRSPPPMKHYKLERTIKDPTLFAVFTILVSLLYSWPRRWLVSGAALLQFFVLLGDRQGYRVLPPLHLWPFFTTLHLIYAICSTSWLLYWVFTAICYPACFLVCLFQFEITGNIARKNLRRVLKQLHFIEDKIAFFDIPALEIDTEVDGLMVLRGITFSLSTLSFVVHGVEVGIKLSDDMELAIQTETVKVKLFRGIEIGDCFANLKGGQYEMTFGSLEGNTRDVDGDAVFVEATPLLKAASKEGDTRSLKSVKSNEVESVKMLDQLTDGNPPEDGSAEEGLKSMKKMSPDDEESSGRYQMTLNFIKETNSIHDARQFVKQATRNQEKIFDETDSNAIRAAICSQLHPRPSVPHPPQRSIKVTTLQNLSPPYVRRFLHRLPMLLRLLLNPLSYFHPVHIVSITATASGRWIDSMLVENIFRDYATQDSEIASLKRRISSWLSDANFAVSLAGITGIASVPFLPTYDIQCHLGFNDVMSYRALPAHLDLKQVIRLGGADATFKIPSFLLPHHEHLLPAIPSEKDEQNLEHKVDEADGTPQGIQAKHELKQAKKDETNVKLSVHARLPACFDQELLDFIAALVKATKVVEMEKDKEAAREESEREEEQEGGNKILGFGRRVKGGLKDGVKRTVVGGVVNDRWIAKMVGKVTRRLETARGEVGYSGDLPVGLEVYR</sequence>
<gene>
    <name evidence="3" type="ORF">NA56DRAFT_606141</name>
</gene>
<feature type="transmembrane region" description="Helical" evidence="2">
    <location>
        <begin position="72"/>
        <end position="91"/>
    </location>
</feature>
<feature type="region of interest" description="Disordered" evidence="1">
    <location>
        <begin position="253"/>
        <end position="307"/>
    </location>
</feature>
<feature type="transmembrane region" description="Helical" evidence="2">
    <location>
        <begin position="97"/>
        <end position="118"/>
    </location>
</feature>
<name>A0A2J6PTD3_9HELO</name>
<organism evidence="3 4">
    <name type="scientific">Hyaloscypha hepaticicola</name>
    <dbReference type="NCBI Taxonomy" id="2082293"/>
    <lineage>
        <taxon>Eukaryota</taxon>
        <taxon>Fungi</taxon>
        <taxon>Dikarya</taxon>
        <taxon>Ascomycota</taxon>
        <taxon>Pezizomycotina</taxon>
        <taxon>Leotiomycetes</taxon>
        <taxon>Helotiales</taxon>
        <taxon>Hyaloscyphaceae</taxon>
        <taxon>Hyaloscypha</taxon>
    </lineage>
</organism>
<keyword evidence="2" id="KW-0472">Membrane</keyword>
<feature type="non-terminal residue" evidence="3">
    <location>
        <position position="683"/>
    </location>
</feature>
<keyword evidence="2" id="KW-1133">Transmembrane helix</keyword>
<dbReference type="STRING" id="1745343.A0A2J6PTD3"/>
<evidence type="ECO:0000313" key="4">
    <source>
        <dbReference type="Proteomes" id="UP000235672"/>
    </source>
</evidence>
<feature type="transmembrane region" description="Helical" evidence="2">
    <location>
        <begin position="27"/>
        <end position="44"/>
    </location>
</feature>
<evidence type="ECO:0000313" key="3">
    <source>
        <dbReference type="EMBL" id="PMD17277.1"/>
    </source>
</evidence>
<keyword evidence="4" id="KW-1185">Reference proteome</keyword>
<dbReference type="AlphaFoldDB" id="A0A2J6PTD3"/>
<accession>A0A2J6PTD3</accession>
<dbReference type="Proteomes" id="UP000235672">
    <property type="component" value="Unassembled WGS sequence"/>
</dbReference>
<dbReference type="OrthoDB" id="5372451at2759"/>
<evidence type="ECO:0000256" key="2">
    <source>
        <dbReference type="SAM" id="Phobius"/>
    </source>
</evidence>
<dbReference type="EMBL" id="KZ613500">
    <property type="protein sequence ID" value="PMD17277.1"/>
    <property type="molecule type" value="Genomic_DNA"/>
</dbReference>
<proteinExistence type="predicted"/>
<keyword evidence="2" id="KW-0812">Transmembrane</keyword>
<reference evidence="3 4" key="1">
    <citation type="submission" date="2016-05" db="EMBL/GenBank/DDBJ databases">
        <title>A degradative enzymes factory behind the ericoid mycorrhizal symbiosis.</title>
        <authorList>
            <consortium name="DOE Joint Genome Institute"/>
            <person name="Martino E."/>
            <person name="Morin E."/>
            <person name="Grelet G."/>
            <person name="Kuo A."/>
            <person name="Kohler A."/>
            <person name="Daghino S."/>
            <person name="Barry K."/>
            <person name="Choi C."/>
            <person name="Cichocki N."/>
            <person name="Clum A."/>
            <person name="Copeland A."/>
            <person name="Hainaut M."/>
            <person name="Haridas S."/>
            <person name="Labutti K."/>
            <person name="Lindquist E."/>
            <person name="Lipzen A."/>
            <person name="Khouja H.-R."/>
            <person name="Murat C."/>
            <person name="Ohm R."/>
            <person name="Olson A."/>
            <person name="Spatafora J."/>
            <person name="Veneault-Fourrey C."/>
            <person name="Henrissat B."/>
            <person name="Grigoriev I."/>
            <person name="Martin F."/>
            <person name="Perotto S."/>
        </authorList>
    </citation>
    <scope>NUCLEOTIDE SEQUENCE [LARGE SCALE GENOMIC DNA]</scope>
    <source>
        <strain evidence="3 4">UAMH 7357</strain>
    </source>
</reference>
<protein>
    <submittedName>
        <fullName evidence="3">Uncharacterized protein</fullName>
    </submittedName>
</protein>
<feature type="compositionally biased region" description="Basic and acidic residues" evidence="1">
    <location>
        <begin position="253"/>
        <end position="272"/>
    </location>
</feature>